<keyword evidence="5" id="KW-0808">Transferase</keyword>
<keyword evidence="12 18" id="KW-0472">Membrane</keyword>
<keyword evidence="4" id="KW-0245">EGF-like domain</keyword>
<dbReference type="CDD" id="cd00053">
    <property type="entry name" value="EGF"/>
    <property type="match status" value="1"/>
</dbReference>
<evidence type="ECO:0000256" key="3">
    <source>
        <dbReference type="ARBA" id="ARBA00022527"/>
    </source>
</evidence>
<evidence type="ECO:0000256" key="17">
    <source>
        <dbReference type="ARBA" id="ARBA00048679"/>
    </source>
</evidence>
<dbReference type="Pfam" id="PF07714">
    <property type="entry name" value="PK_Tyr_Ser-Thr"/>
    <property type="match status" value="1"/>
</dbReference>
<evidence type="ECO:0000256" key="11">
    <source>
        <dbReference type="ARBA" id="ARBA00022989"/>
    </source>
</evidence>
<evidence type="ECO:0000259" key="21">
    <source>
        <dbReference type="PROSITE" id="PS50927"/>
    </source>
</evidence>
<feature type="chain" id="PRO_5029556974" description="non-specific serine/threonine protein kinase" evidence="19">
    <location>
        <begin position="19"/>
        <end position="671"/>
    </location>
</feature>
<feature type="signal peptide" evidence="19">
    <location>
        <begin position="1"/>
        <end position="18"/>
    </location>
</feature>
<evidence type="ECO:0000259" key="20">
    <source>
        <dbReference type="PROSITE" id="PS50011"/>
    </source>
</evidence>
<proteinExistence type="predicted"/>
<dbReference type="PROSITE" id="PS50927">
    <property type="entry name" value="BULB_LECTIN"/>
    <property type="match status" value="1"/>
</dbReference>
<keyword evidence="14" id="KW-0675">Receptor</keyword>
<feature type="domain" description="Protein kinase" evidence="20">
    <location>
        <begin position="459"/>
        <end position="671"/>
    </location>
</feature>
<dbReference type="SUPFAM" id="SSF56112">
    <property type="entry name" value="Protein kinase-like (PK-like)"/>
    <property type="match status" value="1"/>
</dbReference>
<evidence type="ECO:0000256" key="7">
    <source>
        <dbReference type="ARBA" id="ARBA00022729"/>
    </source>
</evidence>
<comment type="catalytic activity">
    <reaction evidence="16">
        <text>L-threonyl-[protein] + ATP = O-phospho-L-threonyl-[protein] + ADP + H(+)</text>
        <dbReference type="Rhea" id="RHEA:46608"/>
        <dbReference type="Rhea" id="RHEA-COMP:11060"/>
        <dbReference type="Rhea" id="RHEA-COMP:11605"/>
        <dbReference type="ChEBI" id="CHEBI:15378"/>
        <dbReference type="ChEBI" id="CHEBI:30013"/>
        <dbReference type="ChEBI" id="CHEBI:30616"/>
        <dbReference type="ChEBI" id="CHEBI:61977"/>
        <dbReference type="ChEBI" id="CHEBI:456216"/>
        <dbReference type="EC" id="2.7.11.1"/>
    </reaction>
</comment>
<sequence length="671" mass="75191">MATTFLFLLLSAIFIAKSQQGQSIVNPGSFLTPTTTTTTNSSWPSPSGRYAFGFYKQGNGNAVGVFFAGIPEKTVVWTANRDDPPVPAAVTLNFTSDGRLVLQSAQGTTKSVAVFGETASSASMLDTGNFVVYNSDNQSIWESFQNPTDTLLPTQQLFYDVVLDSSVSESNQSTGRFRAIMQQDGFIALYPIGTPYYIEYGYWSKGIQGPRLNATLNLDVDGRLYLANGEGIVTISAGGNSTKSSLYRLRMDDDGFLRLYSYNTNQNGDWDVTWSADSIGKCDPKGLCGINAFCVIYDEQYNCTCLPGFAFVDESKRTLGCERNLTVDNCKEGTYEMEEEINTVWENDTYSLPLFSSNIEDCKIACLQDCNCEAALFKDGACRKQRLPMRFGRRQSDSSVALIKYYISCFAFIVLAISGFVIYRSHVSKHQNVSNMGKFVDEDVGPRSFTYAELEKMTNGFKDELGRGAFGVVYKGMIGNGQKIVAVQRLEKLLADREREFQTEMKVIGKTHHRNLIRLLGYCHDGPNRLLVYEYMCNGSLADILFTPKNNLLGMKEGELRAILQEEFFISMKSPDQSQTSTNIRGTRGYVAPEWHRRNCPVTVKVDVYSFGIVLLEIIFCLRSVDSNLPEEEAILEEWVYSCYECGESDKLINDEEVHKRQFERMVKVAF</sequence>
<dbReference type="SUPFAM" id="SSF51110">
    <property type="entry name" value="alpha-D-mannose-specific plant lectins"/>
    <property type="match status" value="2"/>
</dbReference>
<dbReference type="PROSITE" id="PS50011">
    <property type="entry name" value="PROTEIN_KINASE_DOM"/>
    <property type="match status" value="1"/>
</dbReference>
<dbReference type="Proteomes" id="UP000594261">
    <property type="component" value="Chromosome 10"/>
</dbReference>
<evidence type="ECO:0000256" key="1">
    <source>
        <dbReference type="ARBA" id="ARBA00004479"/>
    </source>
</evidence>
<keyword evidence="10" id="KW-0067">ATP-binding</keyword>
<keyword evidence="7 19" id="KW-0732">Signal</keyword>
<dbReference type="AlphaFoldDB" id="A0A7N2MSU0"/>
<evidence type="ECO:0000256" key="4">
    <source>
        <dbReference type="ARBA" id="ARBA00022536"/>
    </source>
</evidence>
<evidence type="ECO:0000256" key="16">
    <source>
        <dbReference type="ARBA" id="ARBA00047899"/>
    </source>
</evidence>
<dbReference type="InterPro" id="IPR001245">
    <property type="entry name" value="Ser-Thr/Tyr_kinase_cat_dom"/>
</dbReference>
<dbReference type="InterPro" id="IPR011009">
    <property type="entry name" value="Kinase-like_dom_sf"/>
</dbReference>
<dbReference type="FunFam" id="2.90.10.10:FF:000013">
    <property type="entry name" value="G-type lectin S-receptor-like serine/threonine-protein kinase LECRK1"/>
    <property type="match status" value="1"/>
</dbReference>
<dbReference type="Pfam" id="PF00954">
    <property type="entry name" value="S_locus_glycop"/>
    <property type="match status" value="1"/>
</dbReference>
<dbReference type="FunFam" id="3.30.200.20:FF:000059">
    <property type="entry name" value="S-receptor-like serine/threonine-protein kinase"/>
    <property type="match status" value="1"/>
</dbReference>
<comment type="catalytic activity">
    <reaction evidence="17">
        <text>L-seryl-[protein] + ATP = O-phospho-L-seryl-[protein] + ADP + H(+)</text>
        <dbReference type="Rhea" id="RHEA:17989"/>
        <dbReference type="Rhea" id="RHEA-COMP:9863"/>
        <dbReference type="Rhea" id="RHEA-COMP:11604"/>
        <dbReference type="ChEBI" id="CHEBI:15378"/>
        <dbReference type="ChEBI" id="CHEBI:29999"/>
        <dbReference type="ChEBI" id="CHEBI:30616"/>
        <dbReference type="ChEBI" id="CHEBI:83421"/>
        <dbReference type="ChEBI" id="CHEBI:456216"/>
        <dbReference type="EC" id="2.7.11.1"/>
    </reaction>
</comment>
<dbReference type="InterPro" id="IPR051343">
    <property type="entry name" value="G-type_lectin_kinases/EP1-like"/>
</dbReference>
<dbReference type="InterPro" id="IPR036426">
    <property type="entry name" value="Bulb-type_lectin_dom_sf"/>
</dbReference>
<evidence type="ECO:0000256" key="19">
    <source>
        <dbReference type="SAM" id="SignalP"/>
    </source>
</evidence>
<dbReference type="GO" id="GO:0048544">
    <property type="term" value="P:recognition of pollen"/>
    <property type="evidence" value="ECO:0007669"/>
    <property type="project" value="InterPro"/>
</dbReference>
<dbReference type="GO" id="GO:0005524">
    <property type="term" value="F:ATP binding"/>
    <property type="evidence" value="ECO:0007669"/>
    <property type="project" value="UniProtKB-KW"/>
</dbReference>
<keyword evidence="6 18" id="KW-0812">Transmembrane</keyword>
<name>A0A7N2MSU0_QUELO</name>
<keyword evidence="11 18" id="KW-1133">Transmembrane helix</keyword>
<feature type="transmembrane region" description="Helical" evidence="18">
    <location>
        <begin position="403"/>
        <end position="423"/>
    </location>
</feature>
<dbReference type="Gene3D" id="2.90.10.10">
    <property type="entry name" value="Bulb-type lectin domain"/>
    <property type="match status" value="2"/>
</dbReference>
<evidence type="ECO:0000256" key="12">
    <source>
        <dbReference type="ARBA" id="ARBA00023136"/>
    </source>
</evidence>
<keyword evidence="23" id="KW-1185">Reference proteome</keyword>
<dbReference type="InParanoid" id="A0A7N2MSU0"/>
<dbReference type="PANTHER" id="PTHR47976">
    <property type="entry name" value="G-TYPE LECTIN S-RECEPTOR-LIKE SERINE/THREONINE-PROTEIN KINASE SD2-5"/>
    <property type="match status" value="1"/>
</dbReference>
<dbReference type="Pfam" id="PF01453">
    <property type="entry name" value="B_lectin"/>
    <property type="match status" value="1"/>
</dbReference>
<evidence type="ECO:0000256" key="8">
    <source>
        <dbReference type="ARBA" id="ARBA00022741"/>
    </source>
</evidence>
<organism evidence="22 23">
    <name type="scientific">Quercus lobata</name>
    <name type="common">Valley oak</name>
    <dbReference type="NCBI Taxonomy" id="97700"/>
    <lineage>
        <taxon>Eukaryota</taxon>
        <taxon>Viridiplantae</taxon>
        <taxon>Streptophyta</taxon>
        <taxon>Embryophyta</taxon>
        <taxon>Tracheophyta</taxon>
        <taxon>Spermatophyta</taxon>
        <taxon>Magnoliopsida</taxon>
        <taxon>eudicotyledons</taxon>
        <taxon>Gunneridae</taxon>
        <taxon>Pentapetalae</taxon>
        <taxon>rosids</taxon>
        <taxon>fabids</taxon>
        <taxon>Fagales</taxon>
        <taxon>Fagaceae</taxon>
        <taxon>Quercus</taxon>
    </lineage>
</organism>
<feature type="domain" description="Bulb-type lectin" evidence="21">
    <location>
        <begin position="28"/>
        <end position="145"/>
    </location>
</feature>
<dbReference type="PANTHER" id="PTHR47976:SF7">
    <property type="entry name" value="RECEPTOR-LIKE SERINE_THREONINE-PROTEIN KINASE"/>
    <property type="match status" value="1"/>
</dbReference>
<keyword evidence="9" id="KW-0418">Kinase</keyword>
<keyword evidence="15" id="KW-0325">Glycoprotein</keyword>
<dbReference type="GO" id="GO:0004674">
    <property type="term" value="F:protein serine/threonine kinase activity"/>
    <property type="evidence" value="ECO:0007669"/>
    <property type="project" value="UniProtKB-KW"/>
</dbReference>
<dbReference type="Gramene" id="QL10p049917:mrna">
    <property type="protein sequence ID" value="QL10p049917:mrna"/>
    <property type="gene ID" value="QL10p049917"/>
</dbReference>
<dbReference type="Gene3D" id="1.10.510.10">
    <property type="entry name" value="Transferase(Phosphotransferase) domain 1"/>
    <property type="match status" value="1"/>
</dbReference>
<evidence type="ECO:0000256" key="13">
    <source>
        <dbReference type="ARBA" id="ARBA00023157"/>
    </source>
</evidence>
<comment type="subcellular location">
    <subcellularLocation>
        <location evidence="1">Membrane</location>
        <topology evidence="1">Single-pass type I membrane protein</topology>
    </subcellularLocation>
</comment>
<dbReference type="SMART" id="SM00108">
    <property type="entry name" value="B_lectin"/>
    <property type="match status" value="1"/>
</dbReference>
<evidence type="ECO:0000256" key="10">
    <source>
        <dbReference type="ARBA" id="ARBA00022840"/>
    </source>
</evidence>
<dbReference type="Gene3D" id="3.30.200.20">
    <property type="entry name" value="Phosphorylase Kinase, domain 1"/>
    <property type="match status" value="1"/>
</dbReference>
<dbReference type="EnsemblPlants" id="QL10p049917:mrna">
    <property type="protein sequence ID" value="QL10p049917:mrna"/>
    <property type="gene ID" value="QL10p049917"/>
</dbReference>
<evidence type="ECO:0000256" key="6">
    <source>
        <dbReference type="ARBA" id="ARBA00022692"/>
    </source>
</evidence>
<evidence type="ECO:0000256" key="18">
    <source>
        <dbReference type="SAM" id="Phobius"/>
    </source>
</evidence>
<keyword evidence="8" id="KW-0547">Nucleotide-binding</keyword>
<evidence type="ECO:0000256" key="14">
    <source>
        <dbReference type="ARBA" id="ARBA00023170"/>
    </source>
</evidence>
<dbReference type="EMBL" id="LRBV02000010">
    <property type="status" value="NOT_ANNOTATED_CDS"/>
    <property type="molecule type" value="Genomic_DNA"/>
</dbReference>
<protein>
    <recommendedName>
        <fullName evidence="2">non-specific serine/threonine protein kinase</fullName>
        <ecNumber evidence="2">2.7.11.1</ecNumber>
    </recommendedName>
</protein>
<evidence type="ECO:0000313" key="23">
    <source>
        <dbReference type="Proteomes" id="UP000594261"/>
    </source>
</evidence>
<evidence type="ECO:0000256" key="5">
    <source>
        <dbReference type="ARBA" id="ARBA00022679"/>
    </source>
</evidence>
<dbReference type="InterPro" id="IPR000719">
    <property type="entry name" value="Prot_kinase_dom"/>
</dbReference>
<reference evidence="22 23" key="1">
    <citation type="journal article" date="2016" name="G3 (Bethesda)">
        <title>First Draft Assembly and Annotation of the Genome of a California Endemic Oak Quercus lobata Nee (Fagaceae).</title>
        <authorList>
            <person name="Sork V.L."/>
            <person name="Fitz-Gibbon S.T."/>
            <person name="Puiu D."/>
            <person name="Crepeau M."/>
            <person name="Gugger P.F."/>
            <person name="Sherman R."/>
            <person name="Stevens K."/>
            <person name="Langley C.H."/>
            <person name="Pellegrini M."/>
            <person name="Salzberg S.L."/>
        </authorList>
    </citation>
    <scope>NUCLEOTIDE SEQUENCE [LARGE SCALE GENOMIC DNA]</scope>
    <source>
        <strain evidence="22 23">cv. SW786</strain>
    </source>
</reference>
<dbReference type="GO" id="GO:0016020">
    <property type="term" value="C:membrane"/>
    <property type="evidence" value="ECO:0007669"/>
    <property type="project" value="UniProtKB-SubCell"/>
</dbReference>
<evidence type="ECO:0000313" key="22">
    <source>
        <dbReference type="EnsemblPlants" id="QL10p049917:mrna"/>
    </source>
</evidence>
<dbReference type="CDD" id="cd00028">
    <property type="entry name" value="B_lectin"/>
    <property type="match status" value="1"/>
</dbReference>
<dbReference type="FunFam" id="2.90.10.10:FF:000026">
    <property type="entry name" value="Serine/threonine-protein kinase"/>
    <property type="match status" value="1"/>
</dbReference>
<evidence type="ECO:0000256" key="2">
    <source>
        <dbReference type="ARBA" id="ARBA00012513"/>
    </source>
</evidence>
<keyword evidence="13" id="KW-1015">Disulfide bond</keyword>
<evidence type="ECO:0000256" key="9">
    <source>
        <dbReference type="ARBA" id="ARBA00022777"/>
    </source>
</evidence>
<reference evidence="22" key="2">
    <citation type="submission" date="2021-01" db="UniProtKB">
        <authorList>
            <consortium name="EnsemblPlants"/>
        </authorList>
    </citation>
    <scope>IDENTIFICATION</scope>
</reference>
<dbReference type="EC" id="2.7.11.1" evidence="2"/>
<accession>A0A7N2MSU0</accession>
<dbReference type="InterPro" id="IPR001480">
    <property type="entry name" value="Bulb-type_lectin_dom"/>
</dbReference>
<dbReference type="InterPro" id="IPR000858">
    <property type="entry name" value="S_locus_glycoprot_dom"/>
</dbReference>
<keyword evidence="3" id="KW-0723">Serine/threonine-protein kinase</keyword>
<evidence type="ECO:0000256" key="15">
    <source>
        <dbReference type="ARBA" id="ARBA00023180"/>
    </source>
</evidence>